<dbReference type="InterPro" id="IPR017336">
    <property type="entry name" value="Snurportin-1"/>
</dbReference>
<evidence type="ECO:0000256" key="6">
    <source>
        <dbReference type="ARBA" id="ARBA00022448"/>
    </source>
</evidence>
<protein>
    <recommendedName>
        <fullName evidence="5">Snurportin-1</fullName>
    </recommendedName>
    <alternativeName>
        <fullName evidence="10">RNA U transporter 1</fullName>
    </alternativeName>
</protein>
<feature type="region of interest" description="Disordered" evidence="12">
    <location>
        <begin position="319"/>
        <end position="338"/>
    </location>
</feature>
<comment type="subcellular location">
    <subcellularLocation>
        <location evidence="3">Cytoplasm</location>
    </subcellularLocation>
    <subcellularLocation>
        <location evidence="2">Nucleus</location>
    </subcellularLocation>
</comment>
<evidence type="ECO:0000256" key="8">
    <source>
        <dbReference type="ARBA" id="ARBA00022884"/>
    </source>
</evidence>
<dbReference type="InterPro" id="IPR024721">
    <property type="entry name" value="Snurportin-1_N"/>
</dbReference>
<accession>A0A4Y2J0P0</accession>
<dbReference type="InterPro" id="IPR047857">
    <property type="entry name" value="Snurportin1_C"/>
</dbReference>
<evidence type="ECO:0000313" key="14">
    <source>
        <dbReference type="EMBL" id="GBM83743.1"/>
    </source>
</evidence>
<gene>
    <name evidence="14" type="primary">SNUPN</name>
    <name evidence="14" type="ORF">AVEN_256567_1</name>
</gene>
<evidence type="ECO:0000259" key="13">
    <source>
        <dbReference type="PROSITE" id="PS51214"/>
    </source>
</evidence>
<keyword evidence="6 11" id="KW-0813">Transport</keyword>
<keyword evidence="8" id="KW-0694">RNA-binding</keyword>
<dbReference type="Pfam" id="PF11538">
    <property type="entry name" value="Snurportin1"/>
    <property type="match status" value="1"/>
</dbReference>
<dbReference type="PROSITE" id="PS51214">
    <property type="entry name" value="IBB"/>
    <property type="match status" value="1"/>
</dbReference>
<sequence length="338" mass="39384">MDDLIGALAGSQVSFQPNSTAAEHPRFAMYKPKSNTVNQEARRKKFLEAQKRKRFDYASHARRLAFSKWDSSDETEEDNTEKENEDMDCEEFIPKPPRSYRNQLMLSEWLVEVPDDLEEQWFLKLCPVGKRCLIVASKGITKAYTKSGYNIMSFPSDLPGGNKVISSKPLHVYCFLDCIYNEVENTFYILDIMCWNSHPCFDSETEFRFYWMQAKIGECTGLQEITENHQYNFVPLPYYDCSKETIEKVLWSDLPFPSKLDGLLFYHKKSHYICGSTPLVGWLKAFMVPEMLGIEVPPALCTEKPSSYVSMQQHVPEAFEKHSKRKEEEEKTMYYEDD</sequence>
<evidence type="ECO:0000256" key="7">
    <source>
        <dbReference type="ARBA" id="ARBA00022490"/>
    </source>
</evidence>
<dbReference type="PANTHER" id="PTHR13403">
    <property type="entry name" value="SNURPORTIN1 RNUT1 PROTEIN RNA, U TRANSPORTER 1"/>
    <property type="match status" value="1"/>
</dbReference>
<proteinExistence type="inferred from homology"/>
<evidence type="ECO:0000256" key="1">
    <source>
        <dbReference type="ARBA" id="ARBA00003975"/>
    </source>
</evidence>
<dbReference type="GO" id="GO:0061015">
    <property type="term" value="P:snRNA import into nucleus"/>
    <property type="evidence" value="ECO:0007669"/>
    <property type="project" value="InterPro"/>
</dbReference>
<feature type="region of interest" description="Disordered" evidence="12">
    <location>
        <begin position="19"/>
        <end position="40"/>
    </location>
</feature>
<dbReference type="CDD" id="cd09232">
    <property type="entry name" value="Snurportin-1_C"/>
    <property type="match status" value="1"/>
</dbReference>
<dbReference type="Pfam" id="PF21974">
    <property type="entry name" value="SPN1_m3Gcap_bd"/>
    <property type="match status" value="1"/>
</dbReference>
<evidence type="ECO:0000256" key="4">
    <source>
        <dbReference type="ARBA" id="ARBA00007540"/>
    </source>
</evidence>
<feature type="domain" description="IBB" evidence="13">
    <location>
        <begin position="10"/>
        <end position="72"/>
    </location>
</feature>
<evidence type="ECO:0000256" key="2">
    <source>
        <dbReference type="ARBA" id="ARBA00004123"/>
    </source>
</evidence>
<comment type="similarity">
    <text evidence="4">Belongs to the snurportin family.</text>
</comment>
<feature type="region of interest" description="Disordered" evidence="12">
    <location>
        <begin position="69"/>
        <end position="92"/>
    </location>
</feature>
<dbReference type="GO" id="GO:0006606">
    <property type="term" value="P:protein import into nucleus"/>
    <property type="evidence" value="ECO:0007669"/>
    <property type="project" value="InterPro"/>
</dbReference>
<evidence type="ECO:0000256" key="9">
    <source>
        <dbReference type="ARBA" id="ARBA00023242"/>
    </source>
</evidence>
<dbReference type="GO" id="GO:0005634">
    <property type="term" value="C:nucleus"/>
    <property type="evidence" value="ECO:0007669"/>
    <property type="project" value="UniProtKB-SubCell"/>
</dbReference>
<dbReference type="PANTHER" id="PTHR13403:SF6">
    <property type="entry name" value="SNURPORTIN-1"/>
    <property type="match status" value="1"/>
</dbReference>
<keyword evidence="7" id="KW-0963">Cytoplasm</keyword>
<keyword evidence="9" id="KW-0539">Nucleus</keyword>
<dbReference type="Proteomes" id="UP000499080">
    <property type="component" value="Unassembled WGS sequence"/>
</dbReference>
<dbReference type="GO" id="GO:0003723">
    <property type="term" value="F:RNA binding"/>
    <property type="evidence" value="ECO:0007669"/>
    <property type="project" value="UniProtKB-KW"/>
</dbReference>
<dbReference type="InterPro" id="IPR002652">
    <property type="entry name" value="Importin-a_IBB"/>
</dbReference>
<name>A0A4Y2J0P0_ARAVE</name>
<evidence type="ECO:0000256" key="10">
    <source>
        <dbReference type="ARBA" id="ARBA00031454"/>
    </source>
</evidence>
<comment type="caution">
    <text evidence="14">The sequence shown here is derived from an EMBL/GenBank/DDBJ whole genome shotgun (WGS) entry which is preliminary data.</text>
</comment>
<dbReference type="Gene3D" id="3.30.470.30">
    <property type="entry name" value="DNA ligase/mRNA capping enzyme"/>
    <property type="match status" value="1"/>
</dbReference>
<keyword evidence="15" id="KW-1185">Reference proteome</keyword>
<dbReference type="GO" id="GO:0005737">
    <property type="term" value="C:cytoplasm"/>
    <property type="evidence" value="ECO:0007669"/>
    <property type="project" value="UniProtKB-SubCell"/>
</dbReference>
<evidence type="ECO:0000256" key="11">
    <source>
        <dbReference type="PROSITE-ProRule" id="PRU00561"/>
    </source>
</evidence>
<evidence type="ECO:0000313" key="15">
    <source>
        <dbReference type="Proteomes" id="UP000499080"/>
    </source>
</evidence>
<evidence type="ECO:0000256" key="5">
    <source>
        <dbReference type="ARBA" id="ARBA00016034"/>
    </source>
</evidence>
<dbReference type="EMBL" id="BGPR01003105">
    <property type="protein sequence ID" value="GBM83743.1"/>
    <property type="molecule type" value="Genomic_DNA"/>
</dbReference>
<evidence type="ECO:0000256" key="12">
    <source>
        <dbReference type="SAM" id="MobiDB-lite"/>
    </source>
</evidence>
<organism evidence="14 15">
    <name type="scientific">Araneus ventricosus</name>
    <name type="common">Orbweaver spider</name>
    <name type="synonym">Epeira ventricosa</name>
    <dbReference type="NCBI Taxonomy" id="182803"/>
    <lineage>
        <taxon>Eukaryota</taxon>
        <taxon>Metazoa</taxon>
        <taxon>Ecdysozoa</taxon>
        <taxon>Arthropoda</taxon>
        <taxon>Chelicerata</taxon>
        <taxon>Arachnida</taxon>
        <taxon>Araneae</taxon>
        <taxon>Araneomorphae</taxon>
        <taxon>Entelegynae</taxon>
        <taxon>Araneoidea</taxon>
        <taxon>Araneidae</taxon>
        <taxon>Araneus</taxon>
    </lineage>
</organism>
<dbReference type="OrthoDB" id="10003593at2759"/>
<comment type="function">
    <text evidence="1">Functions as an U snRNP-specific nuclear import adapter. Involved in the trimethylguanosine (m3G)-cap-dependent nuclear import of U snRNPs. Binds specifically to the terminal m3G-cap U snRNAs.</text>
</comment>
<dbReference type="GO" id="GO:0061608">
    <property type="term" value="F:nuclear import signal receptor activity"/>
    <property type="evidence" value="ECO:0007669"/>
    <property type="project" value="InterPro"/>
</dbReference>
<dbReference type="AlphaFoldDB" id="A0A4Y2J0P0"/>
<dbReference type="SUPFAM" id="SSF56091">
    <property type="entry name" value="DNA ligase/mRNA capping enzyme, catalytic domain"/>
    <property type="match status" value="1"/>
</dbReference>
<evidence type="ECO:0000256" key="3">
    <source>
        <dbReference type="ARBA" id="ARBA00004496"/>
    </source>
</evidence>
<reference evidence="14 15" key="1">
    <citation type="journal article" date="2019" name="Sci. Rep.">
        <title>Orb-weaving spider Araneus ventricosus genome elucidates the spidroin gene catalogue.</title>
        <authorList>
            <person name="Kono N."/>
            <person name="Nakamura H."/>
            <person name="Ohtoshi R."/>
            <person name="Moran D.A.P."/>
            <person name="Shinohara A."/>
            <person name="Yoshida Y."/>
            <person name="Fujiwara M."/>
            <person name="Mori M."/>
            <person name="Tomita M."/>
            <person name="Arakawa K."/>
        </authorList>
    </citation>
    <scope>NUCLEOTIDE SEQUENCE [LARGE SCALE GENOMIC DNA]</scope>
</reference>
<feature type="compositionally biased region" description="Acidic residues" evidence="12">
    <location>
        <begin position="72"/>
        <end position="91"/>
    </location>
</feature>